<dbReference type="PANTHER" id="PTHR23200">
    <property type="entry name" value="METALLO-BETA-LACTAMASE DOMAIN-CONTAINING PROTEIN 1"/>
    <property type="match status" value="1"/>
</dbReference>
<sequence length="316" mass="35924">MSQINKKGKGSISRVSFEGDDFQDLNDIKFESKINKNEDKKDLQKIQNSNFQPFKILFPPNIEKENNKNYTELIQTKTKKNKNNSTMIDYNGLAKILKNFIKNKKTSINKLNLTNEQNNNFDELKYIILNPKNVKGNLLIEEMPSLNIENKHLKAIPSLIERREENSENNLNLNMNLINNQSNSKSLIIIIREGLARQSDLGYTFVASITLIKDEGKIILVDTGLATDINGRTDLIEKLASNGIAPPANKSLSLTKNVDLIKTPGHTPEDISVIVKNTELYGTIIVAGDTFMTFEDINNSIMWRPQSWNELEQENK</sequence>
<dbReference type="WBParaSite" id="MhA1_Contig479.frz3.gene1">
    <property type="protein sequence ID" value="MhA1_Contig479.frz3.gene1"/>
    <property type="gene ID" value="MhA1_Contig479.frz3.gene1"/>
</dbReference>
<dbReference type="PANTHER" id="PTHR23200:SF48">
    <property type="entry name" value="METALLO-BETA-LACTAMASE DOMAIN-CONTAINING PROTEIN 1"/>
    <property type="match status" value="1"/>
</dbReference>
<dbReference type="AlphaFoldDB" id="A0A1I8BST5"/>
<name>A0A1I8BST5_MELHA</name>
<evidence type="ECO:0000313" key="2">
    <source>
        <dbReference type="WBParaSite" id="MhA1_Contig479.frz3.gene1"/>
    </source>
</evidence>
<evidence type="ECO:0000313" key="1">
    <source>
        <dbReference type="Proteomes" id="UP000095281"/>
    </source>
</evidence>
<proteinExistence type="predicted"/>
<reference evidence="2" key="1">
    <citation type="submission" date="2016-11" db="UniProtKB">
        <authorList>
            <consortium name="WormBaseParasite"/>
        </authorList>
    </citation>
    <scope>IDENTIFICATION</scope>
</reference>
<dbReference type="Proteomes" id="UP000095281">
    <property type="component" value="Unplaced"/>
</dbReference>
<dbReference type="InterPro" id="IPR036866">
    <property type="entry name" value="RibonucZ/Hydroxyglut_hydro"/>
</dbReference>
<protein>
    <submittedName>
        <fullName evidence="2">Lactamase_B domain-containing protein</fullName>
    </submittedName>
</protein>
<accession>A0A1I8BST5</accession>
<keyword evidence="1" id="KW-1185">Reference proteome</keyword>
<dbReference type="Gene3D" id="3.60.15.10">
    <property type="entry name" value="Ribonuclease Z/Hydroxyacylglutathione hydrolase-like"/>
    <property type="match status" value="1"/>
</dbReference>
<dbReference type="SUPFAM" id="SSF56281">
    <property type="entry name" value="Metallo-hydrolase/oxidoreductase"/>
    <property type="match status" value="1"/>
</dbReference>
<dbReference type="InterPro" id="IPR039344">
    <property type="entry name" value="MBLAC1"/>
</dbReference>
<organism evidence="1 2">
    <name type="scientific">Meloidogyne hapla</name>
    <name type="common">Root-knot nematode worm</name>
    <dbReference type="NCBI Taxonomy" id="6305"/>
    <lineage>
        <taxon>Eukaryota</taxon>
        <taxon>Metazoa</taxon>
        <taxon>Ecdysozoa</taxon>
        <taxon>Nematoda</taxon>
        <taxon>Chromadorea</taxon>
        <taxon>Rhabditida</taxon>
        <taxon>Tylenchina</taxon>
        <taxon>Tylenchomorpha</taxon>
        <taxon>Tylenchoidea</taxon>
        <taxon>Meloidogynidae</taxon>
        <taxon>Meloidogyninae</taxon>
        <taxon>Meloidogyne</taxon>
    </lineage>
</organism>